<dbReference type="PANTHER" id="PTHR41517">
    <property type="entry name" value="1,2-DIOXYGENASE PROTEIN-RELATED"/>
    <property type="match status" value="1"/>
</dbReference>
<evidence type="ECO:0000259" key="3">
    <source>
        <dbReference type="Pfam" id="PF07883"/>
    </source>
</evidence>
<dbReference type="RefSeq" id="WP_407051596.1">
    <property type="nucleotide sequence ID" value="NZ_CP158568.1"/>
</dbReference>
<reference evidence="4" key="1">
    <citation type="submission" date="2024-06" db="EMBL/GenBank/DDBJ databases">
        <title>Methylostella associata gen. nov., sp. nov., a novel Ancalomicrobiaceae-affiliated facultatively methylotrophic bacteria that feed on methanotrophs of the genus Methylococcus.</title>
        <authorList>
            <person name="Saltykova V."/>
            <person name="Danilova O.V."/>
            <person name="Oshkin I.Y."/>
            <person name="Belova S.E."/>
            <person name="Pimenov N.V."/>
            <person name="Dedysh S.N."/>
        </authorList>
    </citation>
    <scope>NUCLEOTIDE SEQUENCE</scope>
    <source>
        <strain evidence="4">S20</strain>
    </source>
</reference>
<keyword evidence="1" id="KW-0223">Dioxygenase</keyword>
<evidence type="ECO:0000313" key="4">
    <source>
        <dbReference type="EMBL" id="XBY46502.1"/>
    </source>
</evidence>
<sequence>MDPATTPLMLARYVALAAADALTLRPVASGAIWYVIAGAGDMSVGGERFAFAAGDVMLTPGGVETVLAGGSSGALLWLVTDEPLYRFAGAVPDPRQTSVAPVHYPADEIARQLQKVVEAAQNATTSGIALIFSSDTLEAGRNILPTLTLSLNTVPPGEHQRAHEHNSAAITLILAGEGAYSMVGGERCDWSEHATLVTPATLPHSHHNPGEARAAFLIVQDGGLHYRARTMGFRFLEPSGQNT</sequence>
<protein>
    <submittedName>
        <fullName evidence="4">Cupin domain-containing protein</fullName>
    </submittedName>
</protein>
<dbReference type="AlphaFoldDB" id="A0AAU7XEI6"/>
<dbReference type="SUPFAM" id="SSF51182">
    <property type="entry name" value="RmlC-like cupins"/>
    <property type="match status" value="1"/>
</dbReference>
<accession>A0AAU7XEI6</accession>
<dbReference type="InterPro" id="IPR014710">
    <property type="entry name" value="RmlC-like_jellyroll"/>
</dbReference>
<dbReference type="InterPro" id="IPR013096">
    <property type="entry name" value="Cupin_2"/>
</dbReference>
<dbReference type="Gene3D" id="2.60.120.10">
    <property type="entry name" value="Jelly Rolls"/>
    <property type="match status" value="2"/>
</dbReference>
<proteinExistence type="predicted"/>
<evidence type="ECO:0000256" key="2">
    <source>
        <dbReference type="ARBA" id="ARBA00023002"/>
    </source>
</evidence>
<keyword evidence="2" id="KW-0560">Oxidoreductase</keyword>
<gene>
    <name evidence="4" type="ORF">ABS361_09970</name>
</gene>
<name>A0AAU7XEI6_9HYPH</name>
<feature type="domain" description="Cupin type-2" evidence="3">
    <location>
        <begin position="153"/>
        <end position="219"/>
    </location>
</feature>
<dbReference type="InterPro" id="IPR011051">
    <property type="entry name" value="RmlC_Cupin_sf"/>
</dbReference>
<dbReference type="InterPro" id="IPR047183">
    <property type="entry name" value="GDO-like"/>
</dbReference>
<dbReference type="Pfam" id="PF07883">
    <property type="entry name" value="Cupin_2"/>
    <property type="match status" value="1"/>
</dbReference>
<dbReference type="EMBL" id="CP158568">
    <property type="protein sequence ID" value="XBY46502.1"/>
    <property type="molecule type" value="Genomic_DNA"/>
</dbReference>
<organism evidence="4">
    <name type="scientific">Methyloraptor flagellatus</name>
    <dbReference type="NCBI Taxonomy" id="3162530"/>
    <lineage>
        <taxon>Bacteria</taxon>
        <taxon>Pseudomonadati</taxon>
        <taxon>Pseudomonadota</taxon>
        <taxon>Alphaproteobacteria</taxon>
        <taxon>Hyphomicrobiales</taxon>
        <taxon>Ancalomicrobiaceae</taxon>
        <taxon>Methyloraptor</taxon>
    </lineage>
</organism>
<dbReference type="PANTHER" id="PTHR41517:SF1">
    <property type="entry name" value="CUPIN"/>
    <property type="match status" value="1"/>
</dbReference>
<evidence type="ECO:0000256" key="1">
    <source>
        <dbReference type="ARBA" id="ARBA00022964"/>
    </source>
</evidence>
<dbReference type="KEGG" id="mflg:ABS361_09970"/>
<dbReference type="GO" id="GO:0051213">
    <property type="term" value="F:dioxygenase activity"/>
    <property type="evidence" value="ECO:0007669"/>
    <property type="project" value="UniProtKB-KW"/>
</dbReference>